<evidence type="ECO:0000313" key="2">
    <source>
        <dbReference type="Proteomes" id="UP000887577"/>
    </source>
</evidence>
<protein>
    <submittedName>
        <fullName evidence="3">Uncharacterized protein</fullName>
    </submittedName>
</protein>
<accession>A0A914YKC9</accession>
<evidence type="ECO:0000256" key="1">
    <source>
        <dbReference type="SAM" id="MobiDB-lite"/>
    </source>
</evidence>
<feature type="compositionally biased region" description="Polar residues" evidence="1">
    <location>
        <begin position="1"/>
        <end position="11"/>
    </location>
</feature>
<name>A0A914YKC9_9BILA</name>
<sequence>MAGSTAATPASVQFPHIPPFAHDPSDPTSATTWLRQVEIKYAFVPNLTEAHKVGLVAAVLDAETFKRVDRALLPEDITTLNG</sequence>
<dbReference type="AlphaFoldDB" id="A0A914YKC9"/>
<reference evidence="3" key="1">
    <citation type="submission" date="2022-11" db="UniProtKB">
        <authorList>
            <consortium name="WormBaseParasite"/>
        </authorList>
    </citation>
    <scope>IDENTIFICATION</scope>
</reference>
<keyword evidence="2" id="KW-1185">Reference proteome</keyword>
<dbReference type="WBParaSite" id="PSU_v2.g19794.t1">
    <property type="protein sequence ID" value="PSU_v2.g19794.t1"/>
    <property type="gene ID" value="PSU_v2.g19794"/>
</dbReference>
<proteinExistence type="predicted"/>
<organism evidence="2 3">
    <name type="scientific">Panagrolaimus superbus</name>
    <dbReference type="NCBI Taxonomy" id="310955"/>
    <lineage>
        <taxon>Eukaryota</taxon>
        <taxon>Metazoa</taxon>
        <taxon>Ecdysozoa</taxon>
        <taxon>Nematoda</taxon>
        <taxon>Chromadorea</taxon>
        <taxon>Rhabditida</taxon>
        <taxon>Tylenchina</taxon>
        <taxon>Panagrolaimomorpha</taxon>
        <taxon>Panagrolaimoidea</taxon>
        <taxon>Panagrolaimidae</taxon>
        <taxon>Panagrolaimus</taxon>
    </lineage>
</organism>
<evidence type="ECO:0000313" key="3">
    <source>
        <dbReference type="WBParaSite" id="PSU_v2.g19794.t1"/>
    </source>
</evidence>
<dbReference type="Proteomes" id="UP000887577">
    <property type="component" value="Unplaced"/>
</dbReference>
<feature type="region of interest" description="Disordered" evidence="1">
    <location>
        <begin position="1"/>
        <end position="28"/>
    </location>
</feature>